<name>A0AAD8H8P3_9APIA</name>
<keyword evidence="3" id="KW-1185">Reference proteome</keyword>
<evidence type="ECO:0000256" key="1">
    <source>
        <dbReference type="SAM" id="MobiDB-lite"/>
    </source>
</evidence>
<evidence type="ECO:0000313" key="3">
    <source>
        <dbReference type="Proteomes" id="UP001237642"/>
    </source>
</evidence>
<sequence>MSSDQRKNRSRAKARPSSTNTGHRDDDMYDAHEMLRDFGEAQGHFENFEEEEPNAAAHKFYEMVDNAFEPLYPNNANITTLEFINTLLHFKSRHGCSNKGFDEFLGVIGSVLPNVRSKVS</sequence>
<protein>
    <submittedName>
        <fullName evidence="2">Uncharacterized protein</fullName>
    </submittedName>
</protein>
<dbReference type="Proteomes" id="UP001237642">
    <property type="component" value="Unassembled WGS sequence"/>
</dbReference>
<feature type="region of interest" description="Disordered" evidence="1">
    <location>
        <begin position="1"/>
        <end position="29"/>
    </location>
</feature>
<reference evidence="2" key="1">
    <citation type="submission" date="2023-02" db="EMBL/GenBank/DDBJ databases">
        <title>Genome of toxic invasive species Heracleum sosnowskyi carries increased number of genes despite the absence of recent whole-genome duplications.</title>
        <authorList>
            <person name="Schelkunov M."/>
            <person name="Shtratnikova V."/>
            <person name="Makarenko M."/>
            <person name="Klepikova A."/>
            <person name="Omelchenko D."/>
            <person name="Novikova G."/>
            <person name="Obukhova E."/>
            <person name="Bogdanov V."/>
            <person name="Penin A."/>
            <person name="Logacheva M."/>
        </authorList>
    </citation>
    <scope>NUCLEOTIDE SEQUENCE</scope>
    <source>
        <strain evidence="2">Hsosn_3</strain>
        <tissue evidence="2">Leaf</tissue>
    </source>
</reference>
<evidence type="ECO:0000313" key="2">
    <source>
        <dbReference type="EMBL" id="KAK1361663.1"/>
    </source>
</evidence>
<accession>A0AAD8H8P3</accession>
<organism evidence="2 3">
    <name type="scientific">Heracleum sosnowskyi</name>
    <dbReference type="NCBI Taxonomy" id="360622"/>
    <lineage>
        <taxon>Eukaryota</taxon>
        <taxon>Viridiplantae</taxon>
        <taxon>Streptophyta</taxon>
        <taxon>Embryophyta</taxon>
        <taxon>Tracheophyta</taxon>
        <taxon>Spermatophyta</taxon>
        <taxon>Magnoliopsida</taxon>
        <taxon>eudicotyledons</taxon>
        <taxon>Gunneridae</taxon>
        <taxon>Pentapetalae</taxon>
        <taxon>asterids</taxon>
        <taxon>campanulids</taxon>
        <taxon>Apiales</taxon>
        <taxon>Apiaceae</taxon>
        <taxon>Apioideae</taxon>
        <taxon>apioid superclade</taxon>
        <taxon>Tordylieae</taxon>
        <taxon>Tordyliinae</taxon>
        <taxon>Heracleum</taxon>
    </lineage>
</organism>
<dbReference type="AlphaFoldDB" id="A0AAD8H8P3"/>
<dbReference type="EMBL" id="JAUIZM010000010">
    <property type="protein sequence ID" value="KAK1361663.1"/>
    <property type="molecule type" value="Genomic_DNA"/>
</dbReference>
<gene>
    <name evidence="2" type="ORF">POM88_046137</name>
</gene>
<reference evidence="2" key="2">
    <citation type="submission" date="2023-05" db="EMBL/GenBank/DDBJ databases">
        <authorList>
            <person name="Schelkunov M.I."/>
        </authorList>
    </citation>
    <scope>NUCLEOTIDE SEQUENCE</scope>
    <source>
        <strain evidence="2">Hsosn_3</strain>
        <tissue evidence="2">Leaf</tissue>
    </source>
</reference>
<comment type="caution">
    <text evidence="2">The sequence shown here is derived from an EMBL/GenBank/DDBJ whole genome shotgun (WGS) entry which is preliminary data.</text>
</comment>
<proteinExistence type="predicted"/>